<dbReference type="CDD" id="cd01823">
    <property type="entry name" value="SEST_like"/>
    <property type="match status" value="1"/>
</dbReference>
<name>A0A7W3LT77_ACTNM</name>
<evidence type="ECO:0000313" key="5">
    <source>
        <dbReference type="Proteomes" id="UP000572680"/>
    </source>
</evidence>
<keyword evidence="5" id="KW-1185">Reference proteome</keyword>
<dbReference type="GO" id="GO:0019433">
    <property type="term" value="P:triglyceride catabolic process"/>
    <property type="evidence" value="ECO:0007669"/>
    <property type="project" value="TreeGrafter"/>
</dbReference>
<dbReference type="GO" id="GO:0004806">
    <property type="term" value="F:triacylglycerol lipase activity"/>
    <property type="evidence" value="ECO:0007669"/>
    <property type="project" value="TreeGrafter"/>
</dbReference>
<dbReference type="EMBL" id="JACJIA010000007">
    <property type="protein sequence ID" value="MBA8953858.1"/>
    <property type="molecule type" value="Genomic_DNA"/>
</dbReference>
<feature type="active site" evidence="1">
    <location>
        <position position="319"/>
    </location>
</feature>
<dbReference type="InterPro" id="IPR013830">
    <property type="entry name" value="SGNH_hydro"/>
</dbReference>
<dbReference type="PANTHER" id="PTHR37981">
    <property type="entry name" value="LIPASE 2"/>
    <property type="match status" value="1"/>
</dbReference>
<evidence type="ECO:0000259" key="3">
    <source>
        <dbReference type="Pfam" id="PF13472"/>
    </source>
</evidence>
<evidence type="ECO:0000256" key="2">
    <source>
        <dbReference type="PIRSR" id="PIRSR637460-2"/>
    </source>
</evidence>
<dbReference type="Pfam" id="PF13472">
    <property type="entry name" value="Lipase_GDSL_2"/>
    <property type="match status" value="1"/>
</dbReference>
<evidence type="ECO:0000256" key="1">
    <source>
        <dbReference type="PIRSR" id="PIRSR637460-1"/>
    </source>
</evidence>
<feature type="disulfide bond" evidence="2">
    <location>
        <begin position="104"/>
        <end position="130"/>
    </location>
</feature>
<dbReference type="AlphaFoldDB" id="A0A7W3LT77"/>
<dbReference type="InterPro" id="IPR037460">
    <property type="entry name" value="SEST-like"/>
</dbReference>
<gene>
    <name evidence="4" type="ORF">HNR61_005511</name>
</gene>
<dbReference type="SUPFAM" id="SSF52266">
    <property type="entry name" value="SGNH hydrolase"/>
    <property type="match status" value="1"/>
</dbReference>
<comment type="caution">
    <text evidence="4">The sequence shown here is derived from an EMBL/GenBank/DDBJ whole genome shotgun (WGS) entry which is preliminary data.</text>
</comment>
<dbReference type="PANTHER" id="PTHR37981:SF1">
    <property type="entry name" value="SGNH HYDROLASE-TYPE ESTERASE DOMAIN-CONTAINING PROTEIN"/>
    <property type="match status" value="1"/>
</dbReference>
<dbReference type="Gene3D" id="3.40.50.1110">
    <property type="entry name" value="SGNH hydrolase"/>
    <property type="match status" value="1"/>
</dbReference>
<organism evidence="4 5">
    <name type="scientific">Actinomadura namibiensis</name>
    <dbReference type="NCBI Taxonomy" id="182080"/>
    <lineage>
        <taxon>Bacteria</taxon>
        <taxon>Bacillati</taxon>
        <taxon>Actinomycetota</taxon>
        <taxon>Actinomycetes</taxon>
        <taxon>Streptosporangiales</taxon>
        <taxon>Thermomonosporaceae</taxon>
        <taxon>Actinomadura</taxon>
    </lineage>
</organism>
<sequence length="348" mass="36612">MTGKWPARVRGRLGERGAPLLVLVGLLALMVVPLTVMPAARCAVFDSGCHRPSARAHADPPSRPVRPLTPVEAATGGAYVALGDSYSSGVGAEDGLADRNPLGCHRTSRAYYHAVAKAFPFAKGAGFWACSGATTADVRRGKSGEPPQLDRLGPDTSLVTISVGGNDVGFSRVLAGCVVKLPWSGSCAEQGAGIAPRLAALRQSLPALLDEITRRAPRARVVVLGYPRAFSEVNGAMGDNITVEDQRWLNARARELNELIRQAVVEADDRLVTARAAGSVEFVDAYSAFAGHEAGSADPYMNGLGVNLSALAAEKSSFHPTAKGHEALAALFVEQVRKGPGRPLNQYR</sequence>
<protein>
    <submittedName>
        <fullName evidence="4">Lysophospholipase L1-like esterase</fullName>
    </submittedName>
</protein>
<feature type="domain" description="SGNH hydrolase-type esterase" evidence="3">
    <location>
        <begin position="81"/>
        <end position="327"/>
    </location>
</feature>
<dbReference type="InterPro" id="IPR036514">
    <property type="entry name" value="SGNH_hydro_sf"/>
</dbReference>
<evidence type="ECO:0000313" key="4">
    <source>
        <dbReference type="EMBL" id="MBA8953858.1"/>
    </source>
</evidence>
<feature type="disulfide bond" evidence="2">
    <location>
        <begin position="177"/>
        <end position="187"/>
    </location>
</feature>
<feature type="active site" description="Nucleophile" evidence="1">
    <location>
        <position position="85"/>
    </location>
</feature>
<accession>A0A7W3LT77</accession>
<dbReference type="Proteomes" id="UP000572680">
    <property type="component" value="Unassembled WGS sequence"/>
</dbReference>
<dbReference type="RefSeq" id="WP_182845990.1">
    <property type="nucleotide sequence ID" value="NZ_BAAALP010000043.1"/>
</dbReference>
<reference evidence="4 5" key="1">
    <citation type="submission" date="2020-08" db="EMBL/GenBank/DDBJ databases">
        <title>Genomic Encyclopedia of Type Strains, Phase IV (KMG-IV): sequencing the most valuable type-strain genomes for metagenomic binning, comparative biology and taxonomic classification.</title>
        <authorList>
            <person name="Goeker M."/>
        </authorList>
    </citation>
    <scope>NUCLEOTIDE SEQUENCE [LARGE SCALE GENOMIC DNA]</scope>
    <source>
        <strain evidence="4 5">DSM 44197</strain>
    </source>
</reference>
<proteinExistence type="predicted"/>
<keyword evidence="2" id="KW-1015">Disulfide bond</keyword>